<feature type="region of interest" description="Disordered" evidence="2">
    <location>
        <begin position="150"/>
        <end position="221"/>
    </location>
</feature>
<name>A0A5J4YYS8_PORPP</name>
<dbReference type="GO" id="GO:0008270">
    <property type="term" value="F:zinc ion binding"/>
    <property type="evidence" value="ECO:0007669"/>
    <property type="project" value="UniProtKB-KW"/>
</dbReference>
<dbReference type="Pfam" id="PF25993">
    <property type="entry name" value="zf-B_box_ZFPL1"/>
    <property type="match status" value="1"/>
</dbReference>
<dbReference type="Gene3D" id="3.30.40.10">
    <property type="entry name" value="Zinc/RING finger domain, C3HC4 (zinc finger)"/>
    <property type="match status" value="1"/>
</dbReference>
<dbReference type="SUPFAM" id="SSF57850">
    <property type="entry name" value="RING/U-box"/>
    <property type="match status" value="1"/>
</dbReference>
<accession>A0A5J4YYS8</accession>
<sequence>MGRCGDCRKQTQIFCFVCHEFVCPASLAEKAAHDRCVVGSYRKWVQDSSYKWPPECALCSQEIEVEQESVRLTCLHVLHAKCLVDAPPPALACPECGTPIVPLPTDTAPLAEKLRRQMARAEWFPSPISDSEESALRADRGSNDVVGEEAHAQNGQTDQELLKKSGRAAEEAADADTETESAEATQPGGGAPLHVESDVASRGTGHGQETVPTGGESFAVQIPVGGSKGAAVEGLDTVAAHESVTESAGGDSRSRRPAVGHASGAGAGTTSASAASVPVPQVYTGNPLDLEEGTIVDGAALGKGSGLSPRKGGGRRTRDDDDKALKYRKAVYKRIANELTRRWLSLKRLLKRHRRLVVLVSLLLFASVFLSWLLFGGDRSEPLKERASHNWERLEYGVEDRAKLIEEKMRDVEHRISHDVQARLKLENTRYKRPGSVIGADDNALEIPAQGHEAGEQAE</sequence>
<dbReference type="OrthoDB" id="1916590at2759"/>
<protein>
    <submittedName>
        <fullName evidence="5">Zinc finger protein-like 1</fullName>
    </submittedName>
</protein>
<gene>
    <name evidence="5" type="ORF">FVE85_1772</name>
</gene>
<keyword evidence="3" id="KW-0812">Transmembrane</keyword>
<evidence type="ECO:0000256" key="2">
    <source>
        <dbReference type="SAM" id="MobiDB-lite"/>
    </source>
</evidence>
<feature type="transmembrane region" description="Helical" evidence="3">
    <location>
        <begin position="356"/>
        <end position="375"/>
    </location>
</feature>
<evidence type="ECO:0000256" key="1">
    <source>
        <dbReference type="PROSITE-ProRule" id="PRU00175"/>
    </source>
</evidence>
<keyword evidence="1" id="KW-0862">Zinc</keyword>
<keyword evidence="3" id="KW-1133">Transmembrane helix</keyword>
<dbReference type="Proteomes" id="UP000324585">
    <property type="component" value="Unassembled WGS sequence"/>
</dbReference>
<dbReference type="GO" id="GO:0005794">
    <property type="term" value="C:Golgi apparatus"/>
    <property type="evidence" value="ECO:0007669"/>
    <property type="project" value="TreeGrafter"/>
</dbReference>
<feature type="region of interest" description="Disordered" evidence="2">
    <location>
        <begin position="242"/>
        <end position="274"/>
    </location>
</feature>
<reference evidence="6" key="1">
    <citation type="journal article" date="2019" name="Nat. Commun.">
        <title>Expansion of phycobilisome linker gene families in mesophilic red algae.</title>
        <authorList>
            <person name="Lee J."/>
            <person name="Kim D."/>
            <person name="Bhattacharya D."/>
            <person name="Yoon H.S."/>
        </authorList>
    </citation>
    <scope>NUCLEOTIDE SEQUENCE [LARGE SCALE GENOMIC DNA]</scope>
    <source>
        <strain evidence="6">CCMP 1328</strain>
    </source>
</reference>
<evidence type="ECO:0000259" key="4">
    <source>
        <dbReference type="PROSITE" id="PS50089"/>
    </source>
</evidence>
<dbReference type="PANTHER" id="PTHR12981">
    <property type="entry name" value="ZINC FINGER PROTEIN-LIKE 1"/>
    <property type="match status" value="1"/>
</dbReference>
<dbReference type="AlphaFoldDB" id="A0A5J4YYS8"/>
<keyword evidence="1" id="KW-0479">Metal-binding</keyword>
<dbReference type="PANTHER" id="PTHR12981:SF0">
    <property type="entry name" value="ZINC FINGER PROTEIN-LIKE 1"/>
    <property type="match status" value="1"/>
</dbReference>
<feature type="domain" description="RING-type" evidence="4">
    <location>
        <begin position="56"/>
        <end position="96"/>
    </location>
</feature>
<feature type="compositionally biased region" description="Basic and acidic residues" evidence="2">
    <location>
        <begin position="160"/>
        <end position="170"/>
    </location>
</feature>
<evidence type="ECO:0000313" key="5">
    <source>
        <dbReference type="EMBL" id="KAA8495617.1"/>
    </source>
</evidence>
<dbReference type="SMART" id="SM00184">
    <property type="entry name" value="RING"/>
    <property type="match status" value="1"/>
</dbReference>
<keyword evidence="3" id="KW-0472">Membrane</keyword>
<feature type="region of interest" description="Disordered" evidence="2">
    <location>
        <begin position="300"/>
        <end position="320"/>
    </location>
</feature>
<evidence type="ECO:0000313" key="6">
    <source>
        <dbReference type="Proteomes" id="UP000324585"/>
    </source>
</evidence>
<dbReference type="InterPro" id="IPR013083">
    <property type="entry name" value="Znf_RING/FYVE/PHD"/>
</dbReference>
<dbReference type="PROSITE" id="PS50089">
    <property type="entry name" value="ZF_RING_2"/>
    <property type="match status" value="1"/>
</dbReference>
<dbReference type="GO" id="GO:0016020">
    <property type="term" value="C:membrane"/>
    <property type="evidence" value="ECO:0007669"/>
    <property type="project" value="UniProtKB-SubCell"/>
</dbReference>
<keyword evidence="6" id="KW-1185">Reference proteome</keyword>
<keyword evidence="1" id="KW-0863">Zinc-finger</keyword>
<dbReference type="InterPro" id="IPR039043">
    <property type="entry name" value="ZFPL1"/>
</dbReference>
<feature type="compositionally biased region" description="Acidic residues" evidence="2">
    <location>
        <begin position="171"/>
        <end position="181"/>
    </location>
</feature>
<dbReference type="InterPro" id="IPR058731">
    <property type="entry name" value="Znf-B_box_ZFPL1-like"/>
</dbReference>
<proteinExistence type="predicted"/>
<organism evidence="5 6">
    <name type="scientific">Porphyridium purpureum</name>
    <name type="common">Red alga</name>
    <name type="synonym">Porphyridium cruentum</name>
    <dbReference type="NCBI Taxonomy" id="35688"/>
    <lineage>
        <taxon>Eukaryota</taxon>
        <taxon>Rhodophyta</taxon>
        <taxon>Bangiophyceae</taxon>
        <taxon>Porphyridiales</taxon>
        <taxon>Porphyridiaceae</taxon>
        <taxon>Porphyridium</taxon>
    </lineage>
</organism>
<feature type="region of interest" description="Disordered" evidence="2">
    <location>
        <begin position="437"/>
        <end position="459"/>
    </location>
</feature>
<dbReference type="EMBL" id="VRMN01000003">
    <property type="protein sequence ID" value="KAA8495617.1"/>
    <property type="molecule type" value="Genomic_DNA"/>
</dbReference>
<feature type="compositionally biased region" description="Low complexity" evidence="2">
    <location>
        <begin position="259"/>
        <end position="274"/>
    </location>
</feature>
<comment type="caution">
    <text evidence="5">The sequence shown here is derived from an EMBL/GenBank/DDBJ whole genome shotgun (WGS) entry which is preliminary data.</text>
</comment>
<dbReference type="InterPro" id="IPR001841">
    <property type="entry name" value="Znf_RING"/>
</dbReference>
<evidence type="ECO:0000256" key="3">
    <source>
        <dbReference type="SAM" id="Phobius"/>
    </source>
</evidence>